<keyword evidence="2" id="KW-1185">Reference proteome</keyword>
<protein>
    <submittedName>
        <fullName evidence="1">Uncharacterized protein</fullName>
    </submittedName>
</protein>
<dbReference type="Proteomes" id="UP000006729">
    <property type="component" value="Chromosome 10"/>
</dbReference>
<dbReference type="EMBL" id="CM009299">
    <property type="protein sequence ID" value="PNT14286.1"/>
    <property type="molecule type" value="Genomic_DNA"/>
</dbReference>
<proteinExistence type="predicted"/>
<name>A0A2K1YMM3_POPTR</name>
<reference evidence="1 2" key="1">
    <citation type="journal article" date="2006" name="Science">
        <title>The genome of black cottonwood, Populus trichocarpa (Torr. &amp; Gray).</title>
        <authorList>
            <person name="Tuskan G.A."/>
            <person name="Difazio S."/>
            <person name="Jansson S."/>
            <person name="Bohlmann J."/>
            <person name="Grigoriev I."/>
            <person name="Hellsten U."/>
            <person name="Putnam N."/>
            <person name="Ralph S."/>
            <person name="Rombauts S."/>
            <person name="Salamov A."/>
            <person name="Schein J."/>
            <person name="Sterck L."/>
            <person name="Aerts A."/>
            <person name="Bhalerao R.R."/>
            <person name="Bhalerao R.P."/>
            <person name="Blaudez D."/>
            <person name="Boerjan W."/>
            <person name="Brun A."/>
            <person name="Brunner A."/>
            <person name="Busov V."/>
            <person name="Campbell M."/>
            <person name="Carlson J."/>
            <person name="Chalot M."/>
            <person name="Chapman J."/>
            <person name="Chen G.L."/>
            <person name="Cooper D."/>
            <person name="Coutinho P.M."/>
            <person name="Couturier J."/>
            <person name="Covert S."/>
            <person name="Cronk Q."/>
            <person name="Cunningham R."/>
            <person name="Davis J."/>
            <person name="Degroeve S."/>
            <person name="Dejardin A."/>
            <person name="Depamphilis C."/>
            <person name="Detter J."/>
            <person name="Dirks B."/>
            <person name="Dubchak I."/>
            <person name="Duplessis S."/>
            <person name="Ehlting J."/>
            <person name="Ellis B."/>
            <person name="Gendler K."/>
            <person name="Goodstein D."/>
            <person name="Gribskov M."/>
            <person name="Grimwood J."/>
            <person name="Groover A."/>
            <person name="Gunter L."/>
            <person name="Hamberger B."/>
            <person name="Heinze B."/>
            <person name="Helariutta Y."/>
            <person name="Henrissat B."/>
            <person name="Holligan D."/>
            <person name="Holt R."/>
            <person name="Huang W."/>
            <person name="Islam-Faridi N."/>
            <person name="Jones S."/>
            <person name="Jones-Rhoades M."/>
            <person name="Jorgensen R."/>
            <person name="Joshi C."/>
            <person name="Kangasjarvi J."/>
            <person name="Karlsson J."/>
            <person name="Kelleher C."/>
            <person name="Kirkpatrick R."/>
            <person name="Kirst M."/>
            <person name="Kohler A."/>
            <person name="Kalluri U."/>
            <person name="Larimer F."/>
            <person name="Leebens-Mack J."/>
            <person name="Leple J.C."/>
            <person name="Locascio P."/>
            <person name="Lou Y."/>
            <person name="Lucas S."/>
            <person name="Martin F."/>
            <person name="Montanini B."/>
            <person name="Napoli C."/>
            <person name="Nelson D.R."/>
            <person name="Nelson C."/>
            <person name="Nieminen K."/>
            <person name="Nilsson O."/>
            <person name="Pereda V."/>
            <person name="Peter G."/>
            <person name="Philippe R."/>
            <person name="Pilate G."/>
            <person name="Poliakov A."/>
            <person name="Razumovskaya J."/>
            <person name="Richardson P."/>
            <person name="Rinaldi C."/>
            <person name="Ritland K."/>
            <person name="Rouze P."/>
            <person name="Ryaboy D."/>
            <person name="Schmutz J."/>
            <person name="Schrader J."/>
            <person name="Segerman B."/>
            <person name="Shin H."/>
            <person name="Siddiqui A."/>
            <person name="Sterky F."/>
            <person name="Terry A."/>
            <person name="Tsai C.J."/>
            <person name="Uberbacher E."/>
            <person name="Unneberg P."/>
            <person name="Vahala J."/>
            <person name="Wall K."/>
            <person name="Wessler S."/>
            <person name="Yang G."/>
            <person name="Yin T."/>
            <person name="Douglas C."/>
            <person name="Marra M."/>
            <person name="Sandberg G."/>
            <person name="Van de Peer Y."/>
            <person name="Rokhsar D."/>
        </authorList>
    </citation>
    <scope>NUCLEOTIDE SEQUENCE [LARGE SCALE GENOMIC DNA]</scope>
    <source>
        <strain evidence="2">cv. Nisqually</strain>
    </source>
</reference>
<accession>A0A2K1YMM3</accession>
<dbReference type="InParanoid" id="A0A2K1YMM3"/>
<gene>
    <name evidence="1" type="ORF">POPTR_010G022900</name>
</gene>
<sequence length="151" mass="17432">MKMSRILRVIQIIVNFFVWICSFRPYFIRNNVVLKAYCFLQCPDEEENKEQMSKSLLNRFVAKCIALYFNPAEPCEELSSIVPRVCRPRCSEKSGEKEISGKLDSNMVEEEAIRINGMSNVCDLGGRVSMFGIKFLLPFICSTVKVYLENH</sequence>
<evidence type="ECO:0000313" key="1">
    <source>
        <dbReference type="EMBL" id="PNT14286.1"/>
    </source>
</evidence>
<dbReference type="AlphaFoldDB" id="A0A2K1YMM3"/>
<organism evidence="1 2">
    <name type="scientific">Populus trichocarpa</name>
    <name type="common">Western balsam poplar</name>
    <name type="synonym">Populus balsamifera subsp. trichocarpa</name>
    <dbReference type="NCBI Taxonomy" id="3694"/>
    <lineage>
        <taxon>Eukaryota</taxon>
        <taxon>Viridiplantae</taxon>
        <taxon>Streptophyta</taxon>
        <taxon>Embryophyta</taxon>
        <taxon>Tracheophyta</taxon>
        <taxon>Spermatophyta</taxon>
        <taxon>Magnoliopsida</taxon>
        <taxon>eudicotyledons</taxon>
        <taxon>Gunneridae</taxon>
        <taxon>Pentapetalae</taxon>
        <taxon>rosids</taxon>
        <taxon>fabids</taxon>
        <taxon>Malpighiales</taxon>
        <taxon>Salicaceae</taxon>
        <taxon>Saliceae</taxon>
        <taxon>Populus</taxon>
    </lineage>
</organism>
<evidence type="ECO:0000313" key="2">
    <source>
        <dbReference type="Proteomes" id="UP000006729"/>
    </source>
</evidence>